<evidence type="ECO:0000313" key="3">
    <source>
        <dbReference type="Proteomes" id="UP000293846"/>
    </source>
</evidence>
<dbReference type="Proteomes" id="UP000293846">
    <property type="component" value="Unassembled WGS sequence"/>
</dbReference>
<feature type="transmembrane region" description="Helical" evidence="1">
    <location>
        <begin position="170"/>
        <end position="189"/>
    </location>
</feature>
<keyword evidence="3" id="KW-1185">Reference proteome</keyword>
<feature type="transmembrane region" description="Helical" evidence="1">
    <location>
        <begin position="106"/>
        <end position="127"/>
    </location>
</feature>
<feature type="transmembrane region" description="Helical" evidence="1">
    <location>
        <begin position="49"/>
        <end position="67"/>
    </location>
</feature>
<organism evidence="2 3">
    <name type="scientific">Cytobacillus praedii</name>
    <dbReference type="NCBI Taxonomy" id="1742358"/>
    <lineage>
        <taxon>Bacteria</taxon>
        <taxon>Bacillati</taxon>
        <taxon>Bacillota</taxon>
        <taxon>Bacilli</taxon>
        <taxon>Bacillales</taxon>
        <taxon>Bacillaceae</taxon>
        <taxon>Cytobacillus</taxon>
    </lineage>
</organism>
<dbReference type="STRING" id="1742358.GCA_001439605_01392"/>
<comment type="caution">
    <text evidence="2">The sequence shown here is derived from an EMBL/GenBank/DDBJ whole genome shotgun (WGS) entry which is preliminary data.</text>
</comment>
<dbReference type="EMBL" id="SJTH01000002">
    <property type="protein sequence ID" value="TCJ06178.1"/>
    <property type="molecule type" value="Genomic_DNA"/>
</dbReference>
<evidence type="ECO:0000313" key="2">
    <source>
        <dbReference type="EMBL" id="TCJ06178.1"/>
    </source>
</evidence>
<keyword evidence="1" id="KW-0812">Transmembrane</keyword>
<keyword evidence="1" id="KW-1133">Transmembrane helix</keyword>
<accession>A0A4R1B5W6</accession>
<evidence type="ECO:0000256" key="1">
    <source>
        <dbReference type="SAM" id="Phobius"/>
    </source>
</evidence>
<feature type="transmembrane region" description="Helical" evidence="1">
    <location>
        <begin position="20"/>
        <end position="37"/>
    </location>
</feature>
<feature type="transmembrane region" description="Helical" evidence="1">
    <location>
        <begin position="79"/>
        <end position="99"/>
    </location>
</feature>
<sequence>MFWRTISHVNEQDKQNQGKWLLSSILLGIFILFIGAATSPANIATISGLMITQVLFIIIGGFLRRWLDLDTKTTNKKQFLLPFLSIILIIGTAGLLITVGRTFFKALFFSVLNLGVFFITFLTKPFFYWAESQDWSKKIAEMLDSKDQGGSEETAIIMDDLGQNAFLDPTVLAVILFIAILLFFFLYIYKKKRKDMSEGEVWPAAAFFTESSFLKEETGIFRRRKKIPPSDPIRKEIFDLERFAKKMNLGRRSFETLPEWMHRIEMIDSSDIISVYEKVRYGGFRYSKQEEIYFLKRIEEKKRELKEMMKSSKKSNQS</sequence>
<dbReference type="AlphaFoldDB" id="A0A4R1B5W6"/>
<proteinExistence type="predicted"/>
<evidence type="ECO:0008006" key="4">
    <source>
        <dbReference type="Google" id="ProtNLM"/>
    </source>
</evidence>
<gene>
    <name evidence="2" type="ORF">E0Y62_02785</name>
</gene>
<reference evidence="2 3" key="1">
    <citation type="submission" date="2019-03" db="EMBL/GenBank/DDBJ databases">
        <authorList>
            <person name="Jensen L."/>
            <person name="Storgaard J."/>
            <person name="Sulaj E."/>
            <person name="Schramm A."/>
            <person name="Marshall I.P.G."/>
        </authorList>
    </citation>
    <scope>NUCLEOTIDE SEQUENCE [LARGE SCALE GENOMIC DNA]</scope>
    <source>
        <strain evidence="2 3">2017H2G3</strain>
    </source>
</reference>
<keyword evidence="1" id="KW-0472">Membrane</keyword>
<protein>
    <recommendedName>
        <fullName evidence="4">DUF4129 domain-containing protein</fullName>
    </recommendedName>
</protein>
<name>A0A4R1B5W6_9BACI</name>